<comment type="subcellular location">
    <subcellularLocation>
        <location evidence="1 8">Cell membrane</location>
        <topology evidence="1 8">Multi-pass membrane protein</topology>
    </subcellularLocation>
</comment>
<evidence type="ECO:0000313" key="11">
    <source>
        <dbReference type="Proteomes" id="UP000540919"/>
    </source>
</evidence>
<evidence type="ECO:0000256" key="5">
    <source>
        <dbReference type="ARBA" id="ARBA00022984"/>
    </source>
</evidence>
<dbReference type="InterPro" id="IPR051050">
    <property type="entry name" value="Lipid_II_flippase_MurJ/MviN"/>
</dbReference>
<comment type="function">
    <text evidence="8 9">Involved in peptidoglycan biosynthesis. Transports lipid-linked peptidoglycan precursors from the inner to the outer leaflet of the cytoplasmic membrane.</text>
</comment>
<evidence type="ECO:0000256" key="1">
    <source>
        <dbReference type="ARBA" id="ARBA00004651"/>
    </source>
</evidence>
<evidence type="ECO:0000256" key="2">
    <source>
        <dbReference type="ARBA" id="ARBA00022475"/>
    </source>
</evidence>
<keyword evidence="5 8" id="KW-0573">Peptidoglycan synthesis</keyword>
<feature type="transmembrane region" description="Helical" evidence="8">
    <location>
        <begin position="7"/>
        <end position="32"/>
    </location>
</feature>
<dbReference type="HAMAP" id="MF_02078">
    <property type="entry name" value="MurJ_MviN"/>
    <property type="match status" value="1"/>
</dbReference>
<evidence type="ECO:0000256" key="4">
    <source>
        <dbReference type="ARBA" id="ARBA00022960"/>
    </source>
</evidence>
<keyword evidence="7 8" id="KW-0472">Membrane</keyword>
<feature type="transmembrane region" description="Helical" evidence="8">
    <location>
        <begin position="260"/>
        <end position="282"/>
    </location>
</feature>
<feature type="transmembrane region" description="Helical" evidence="8">
    <location>
        <begin position="404"/>
        <end position="421"/>
    </location>
</feature>
<name>A0ABX2NA45_9FIRM</name>
<dbReference type="CDD" id="cd13123">
    <property type="entry name" value="MATE_MurJ_like"/>
    <property type="match status" value="1"/>
</dbReference>
<dbReference type="Pfam" id="PF03023">
    <property type="entry name" value="MurJ"/>
    <property type="match status" value="1"/>
</dbReference>
<dbReference type="PANTHER" id="PTHR47019">
    <property type="entry name" value="LIPID II FLIPPASE MURJ"/>
    <property type="match status" value="1"/>
</dbReference>
<gene>
    <name evidence="8 10" type="primary">murJ</name>
    <name evidence="10" type="ORF">HV819_05970</name>
</gene>
<dbReference type="PANTHER" id="PTHR47019:SF1">
    <property type="entry name" value="LIPID II FLIPPASE MURJ"/>
    <property type="match status" value="1"/>
</dbReference>
<organism evidence="10 11">
    <name type="scientific">Anaerococcus faecalis</name>
    <dbReference type="NCBI Taxonomy" id="2742993"/>
    <lineage>
        <taxon>Bacteria</taxon>
        <taxon>Bacillati</taxon>
        <taxon>Bacillota</taxon>
        <taxon>Tissierellia</taxon>
        <taxon>Tissierellales</taxon>
        <taxon>Peptoniphilaceae</taxon>
        <taxon>Anaerococcus</taxon>
    </lineage>
</organism>
<accession>A0ABX2NA45</accession>
<evidence type="ECO:0000256" key="8">
    <source>
        <dbReference type="HAMAP-Rule" id="MF_02078"/>
    </source>
</evidence>
<evidence type="ECO:0000256" key="7">
    <source>
        <dbReference type="ARBA" id="ARBA00023136"/>
    </source>
</evidence>
<comment type="caution">
    <text evidence="10">The sequence shown here is derived from an EMBL/GenBank/DDBJ whole genome shotgun (WGS) entry which is preliminary data.</text>
</comment>
<feature type="transmembrane region" description="Helical" evidence="8">
    <location>
        <begin position="467"/>
        <end position="488"/>
    </location>
</feature>
<sequence>MGQTTIIIMILTIISKLFGFIRESVMAAFIGAGELKSIYTTATTIPTMLANVISLGIVSGFIPIYNKAKNEGGEERANIFTSNLINIILIYGVVALSIIFIFAGPICKILSPDLAGDSLKLAINFTRIVIFSLFALLYSSIIKGYLNIKGNFVDPASTGIILNIFIIISTILTGIFKNPYILVVGTFLAFTLQYVRFPFVAKKLGFKYIKKLDFSDAYVRSMLIIGIPVIISSAADHISVLIDNSMASAFFGVSSVSKMFYAKTMLNFIMGVVTISVTTATFPEIAKLGQSGKIKEMKDKTISAVVLSMLLVIPATFGMMALSNPIIKLAFERNAFTTSDTDIVASVLVSYGPYIIFSSLIKILANAFYSVRDSKTPVIILLIQQIINLIMNIILSKIFGLNGLAYSTSVATLICSVLLFISFRKKLGDFKLKTTIKSLLKISIVSFLICIIARLSFEFFISTLPLILSITVSVLLAGVIYLIGIILLKIPEFNYLISSVKKKISKK</sequence>
<dbReference type="InterPro" id="IPR004268">
    <property type="entry name" value="MurJ"/>
</dbReference>
<feature type="transmembrane region" description="Helical" evidence="8">
    <location>
        <begin position="182"/>
        <end position="201"/>
    </location>
</feature>
<keyword evidence="4 8" id="KW-0133">Cell shape</keyword>
<feature type="transmembrane region" description="Helical" evidence="8">
    <location>
        <begin position="38"/>
        <end position="64"/>
    </location>
</feature>
<feature type="transmembrane region" description="Helical" evidence="8">
    <location>
        <begin position="158"/>
        <end position="176"/>
    </location>
</feature>
<keyword evidence="8 9" id="KW-0961">Cell wall biogenesis/degradation</keyword>
<dbReference type="PRINTS" id="PR01806">
    <property type="entry name" value="VIRFACTRMVIN"/>
</dbReference>
<keyword evidence="6 8" id="KW-1133">Transmembrane helix</keyword>
<feature type="transmembrane region" description="Helical" evidence="8">
    <location>
        <begin position="125"/>
        <end position="146"/>
    </location>
</feature>
<evidence type="ECO:0000256" key="9">
    <source>
        <dbReference type="PIRNR" id="PIRNR002869"/>
    </source>
</evidence>
<feature type="transmembrane region" description="Helical" evidence="8">
    <location>
        <begin position="442"/>
        <end position="461"/>
    </location>
</feature>
<keyword evidence="3 8" id="KW-0812">Transmembrane</keyword>
<keyword evidence="11" id="KW-1185">Reference proteome</keyword>
<evidence type="ECO:0000256" key="6">
    <source>
        <dbReference type="ARBA" id="ARBA00022989"/>
    </source>
</evidence>
<dbReference type="NCBIfam" id="TIGR01695">
    <property type="entry name" value="murJ_mviN"/>
    <property type="match status" value="1"/>
</dbReference>
<feature type="transmembrane region" description="Helical" evidence="8">
    <location>
        <begin position="343"/>
        <end position="365"/>
    </location>
</feature>
<dbReference type="Proteomes" id="UP000540919">
    <property type="component" value="Unassembled WGS sequence"/>
</dbReference>
<feature type="transmembrane region" description="Helical" evidence="8">
    <location>
        <begin position="302"/>
        <end position="323"/>
    </location>
</feature>
<keyword evidence="8 9" id="KW-0813">Transport</keyword>
<evidence type="ECO:0000256" key="3">
    <source>
        <dbReference type="ARBA" id="ARBA00022692"/>
    </source>
</evidence>
<comment type="pathway">
    <text evidence="8">Cell wall biogenesis; peptidoglycan biosynthesis.</text>
</comment>
<comment type="similarity">
    <text evidence="8 9">Belongs to the MurJ/MviN family.</text>
</comment>
<dbReference type="RefSeq" id="WP_176269728.1">
    <property type="nucleotide sequence ID" value="NZ_JABVBA010000005.1"/>
</dbReference>
<feature type="transmembrane region" description="Helical" evidence="8">
    <location>
        <begin position="222"/>
        <end position="240"/>
    </location>
</feature>
<feature type="transmembrane region" description="Helical" evidence="8">
    <location>
        <begin position="84"/>
        <end position="105"/>
    </location>
</feature>
<feature type="transmembrane region" description="Helical" evidence="8">
    <location>
        <begin position="377"/>
        <end position="398"/>
    </location>
</feature>
<dbReference type="PIRSF" id="PIRSF002869">
    <property type="entry name" value="MviN"/>
    <property type="match status" value="1"/>
</dbReference>
<dbReference type="EMBL" id="JABVBA010000005">
    <property type="protein sequence ID" value="NVF11529.1"/>
    <property type="molecule type" value="Genomic_DNA"/>
</dbReference>
<proteinExistence type="inferred from homology"/>
<protein>
    <recommendedName>
        <fullName evidence="8">Probable lipid II flippase MurJ</fullName>
    </recommendedName>
</protein>
<evidence type="ECO:0000313" key="10">
    <source>
        <dbReference type="EMBL" id="NVF11529.1"/>
    </source>
</evidence>
<reference evidence="10 11" key="1">
    <citation type="submission" date="2020-06" db="EMBL/GenBank/DDBJ databases">
        <title>Anaerococcus sp. nov., isolated form swine feces.</title>
        <authorList>
            <person name="Yu S."/>
        </authorList>
    </citation>
    <scope>NUCLEOTIDE SEQUENCE [LARGE SCALE GENOMIC DNA]</scope>
    <source>
        <strain evidence="10 11">AGMB00486</strain>
    </source>
</reference>
<keyword evidence="2 8" id="KW-1003">Cell membrane</keyword>